<reference evidence="3 4" key="1">
    <citation type="journal article" date="2018" name="Nat. Ecol. Evol.">
        <title>Shark genomes provide insights into elasmobranch evolution and the origin of vertebrates.</title>
        <authorList>
            <person name="Hara Y"/>
            <person name="Yamaguchi K"/>
            <person name="Onimaru K"/>
            <person name="Kadota M"/>
            <person name="Koyanagi M"/>
            <person name="Keeley SD"/>
            <person name="Tatsumi K"/>
            <person name="Tanaka K"/>
            <person name="Motone F"/>
            <person name="Kageyama Y"/>
            <person name="Nozu R"/>
            <person name="Adachi N"/>
            <person name="Nishimura O"/>
            <person name="Nakagawa R"/>
            <person name="Tanegashima C"/>
            <person name="Kiyatake I"/>
            <person name="Matsumoto R"/>
            <person name="Murakumo K"/>
            <person name="Nishida K"/>
            <person name="Terakita A"/>
            <person name="Kuratani S"/>
            <person name="Sato K"/>
            <person name="Hyodo S Kuraku.S."/>
        </authorList>
    </citation>
    <scope>NUCLEOTIDE SEQUENCE [LARGE SCALE GENOMIC DNA]</scope>
</reference>
<dbReference type="Gene3D" id="3.40.50.720">
    <property type="entry name" value="NAD(P)-binding Rossmann-like Domain"/>
    <property type="match status" value="1"/>
</dbReference>
<organism evidence="3 4">
    <name type="scientific">Chiloscyllium punctatum</name>
    <name type="common">Brownbanded bambooshark</name>
    <name type="synonym">Hemiscyllium punctatum</name>
    <dbReference type="NCBI Taxonomy" id="137246"/>
    <lineage>
        <taxon>Eukaryota</taxon>
        <taxon>Metazoa</taxon>
        <taxon>Chordata</taxon>
        <taxon>Craniata</taxon>
        <taxon>Vertebrata</taxon>
        <taxon>Chondrichthyes</taxon>
        <taxon>Elasmobranchii</taxon>
        <taxon>Galeomorphii</taxon>
        <taxon>Galeoidea</taxon>
        <taxon>Orectolobiformes</taxon>
        <taxon>Hemiscylliidae</taxon>
        <taxon>Chiloscyllium</taxon>
    </lineage>
</organism>
<comment type="similarity">
    <text evidence="1">Belongs to the short-chain dehydrogenases/reductases (SDR) family.</text>
</comment>
<evidence type="ECO:0008006" key="5">
    <source>
        <dbReference type="Google" id="ProtNLM"/>
    </source>
</evidence>
<keyword evidence="4" id="KW-1185">Reference proteome</keyword>
<dbReference type="SUPFAM" id="SSF51735">
    <property type="entry name" value="NAD(P)-binding Rossmann-fold domains"/>
    <property type="match status" value="1"/>
</dbReference>
<feature type="non-terminal residue" evidence="3">
    <location>
        <position position="72"/>
    </location>
</feature>
<evidence type="ECO:0000313" key="4">
    <source>
        <dbReference type="Proteomes" id="UP000287033"/>
    </source>
</evidence>
<dbReference type="PANTHER" id="PTHR43669:SF3">
    <property type="entry name" value="ALCOHOL DEHYDROGENASE, PUTATIVE (AFU_ORTHOLOGUE AFUA_3G03445)-RELATED"/>
    <property type="match status" value="1"/>
</dbReference>
<dbReference type="GO" id="GO:0016491">
    <property type="term" value="F:oxidoreductase activity"/>
    <property type="evidence" value="ECO:0007669"/>
    <property type="project" value="UniProtKB-KW"/>
</dbReference>
<evidence type="ECO:0000313" key="3">
    <source>
        <dbReference type="EMBL" id="GCC49496.1"/>
    </source>
</evidence>
<dbReference type="InterPro" id="IPR036291">
    <property type="entry name" value="NAD(P)-bd_dom_sf"/>
</dbReference>
<protein>
    <recommendedName>
        <fullName evidence="5">SDR family NAD(P)-dependent oxidoreductase</fullName>
    </recommendedName>
</protein>
<dbReference type="AlphaFoldDB" id="A0A401U3S3"/>
<keyword evidence="2" id="KW-0560">Oxidoreductase</keyword>
<proteinExistence type="inferred from homology"/>
<comment type="caution">
    <text evidence="3">The sequence shown here is derived from an EMBL/GenBank/DDBJ whole genome shotgun (WGS) entry which is preliminary data.</text>
</comment>
<dbReference type="Pfam" id="PF00106">
    <property type="entry name" value="adh_short"/>
    <property type="match status" value="1"/>
</dbReference>
<dbReference type="InterPro" id="IPR002347">
    <property type="entry name" value="SDR_fam"/>
</dbReference>
<accession>A0A401U3S3</accession>
<sequence>MNNRSGLEPIAVQGSVLIAGVGASNGLGAAIARRFAAGGYPVAIAGRNAEKLAATAAELAADGARVTHVVGD</sequence>
<evidence type="ECO:0000256" key="1">
    <source>
        <dbReference type="ARBA" id="ARBA00006484"/>
    </source>
</evidence>
<name>A0A401U3S3_CHIPU</name>
<gene>
    <name evidence="3" type="ORF">chiPu_0033933</name>
</gene>
<dbReference type="PANTHER" id="PTHR43669">
    <property type="entry name" value="5-KETO-D-GLUCONATE 5-REDUCTASE"/>
    <property type="match status" value="1"/>
</dbReference>
<dbReference type="Proteomes" id="UP000287033">
    <property type="component" value="Unassembled WGS sequence"/>
</dbReference>
<dbReference type="EMBL" id="BEZZ01276526">
    <property type="protein sequence ID" value="GCC49496.1"/>
    <property type="molecule type" value="Genomic_DNA"/>
</dbReference>
<evidence type="ECO:0000256" key="2">
    <source>
        <dbReference type="ARBA" id="ARBA00023002"/>
    </source>
</evidence>